<dbReference type="RefSeq" id="WP_394832409.1">
    <property type="nucleotide sequence ID" value="NZ_CP089929.1"/>
</dbReference>
<reference evidence="3" key="1">
    <citation type="submission" date="2021-12" db="EMBL/GenBank/DDBJ databases">
        <title>Discovery of the Pendulisporaceae a myxobacterial family with distinct sporulation behavior and unique specialized metabolism.</title>
        <authorList>
            <person name="Garcia R."/>
            <person name="Popoff A."/>
            <person name="Bader C.D."/>
            <person name="Loehr J."/>
            <person name="Walesch S."/>
            <person name="Walt C."/>
            <person name="Boldt J."/>
            <person name="Bunk B."/>
            <person name="Haeckl F.J.F.P.J."/>
            <person name="Gunesch A.P."/>
            <person name="Birkelbach J."/>
            <person name="Nuebel U."/>
            <person name="Pietschmann T."/>
            <person name="Bach T."/>
            <person name="Mueller R."/>
        </authorList>
    </citation>
    <scope>NUCLEOTIDE SEQUENCE</scope>
    <source>
        <strain evidence="3">MSr11367</strain>
    </source>
</reference>
<evidence type="ECO:0000313" key="4">
    <source>
        <dbReference type="Proteomes" id="UP001374803"/>
    </source>
</evidence>
<keyword evidence="4" id="KW-1185">Reference proteome</keyword>
<feature type="transmembrane region" description="Helical" evidence="2">
    <location>
        <begin position="217"/>
        <end position="237"/>
    </location>
</feature>
<keyword evidence="2" id="KW-0472">Membrane</keyword>
<proteinExistence type="predicted"/>
<evidence type="ECO:0000313" key="3">
    <source>
        <dbReference type="EMBL" id="WXB02781.1"/>
    </source>
</evidence>
<accession>A0ABZ2KVT0</accession>
<evidence type="ECO:0000256" key="2">
    <source>
        <dbReference type="SAM" id="Phobius"/>
    </source>
</evidence>
<organism evidence="3 4">
    <name type="scientific">Pendulispora rubella</name>
    <dbReference type="NCBI Taxonomy" id="2741070"/>
    <lineage>
        <taxon>Bacteria</taxon>
        <taxon>Pseudomonadati</taxon>
        <taxon>Myxococcota</taxon>
        <taxon>Myxococcia</taxon>
        <taxon>Myxococcales</taxon>
        <taxon>Sorangiineae</taxon>
        <taxon>Pendulisporaceae</taxon>
        <taxon>Pendulispora</taxon>
    </lineage>
</organism>
<name>A0ABZ2KVT0_9BACT</name>
<feature type="transmembrane region" description="Helical" evidence="2">
    <location>
        <begin position="170"/>
        <end position="190"/>
    </location>
</feature>
<sequence>MSRPVHAADDPRAARCVAAYEQAQRERREGKLTAAQELLRTCTETCPARFSRDCQRWQSEIESAIPTVRFRVVDDRGRKVEYARVLVDGVLLGNEIPAGPVPTDPGEHEFRFERIGSPPATVKVTLKPGERDREIAASIAPSSASSVEVAPGSSAPPGEVSHSESGNRPVAYAFGIVGIAALATSGVLLVKGHLDRGDLSSCEPRCNPDDVDPIRTLWWLSAASAGIGVLSLGIAYWQWPRINTSPKTTVSLVPLPGGLAIRGEM</sequence>
<dbReference type="EMBL" id="CP089983">
    <property type="protein sequence ID" value="WXB02781.1"/>
    <property type="molecule type" value="Genomic_DNA"/>
</dbReference>
<feature type="region of interest" description="Disordered" evidence="1">
    <location>
        <begin position="140"/>
        <end position="165"/>
    </location>
</feature>
<gene>
    <name evidence="3" type="ORF">LVJ94_38450</name>
</gene>
<keyword evidence="2" id="KW-0812">Transmembrane</keyword>
<evidence type="ECO:0008006" key="5">
    <source>
        <dbReference type="Google" id="ProtNLM"/>
    </source>
</evidence>
<feature type="compositionally biased region" description="Low complexity" evidence="1">
    <location>
        <begin position="140"/>
        <end position="157"/>
    </location>
</feature>
<evidence type="ECO:0000256" key="1">
    <source>
        <dbReference type="SAM" id="MobiDB-lite"/>
    </source>
</evidence>
<protein>
    <recommendedName>
        <fullName evidence="5">PEGA domain-containing protein</fullName>
    </recommendedName>
</protein>
<dbReference type="Proteomes" id="UP001374803">
    <property type="component" value="Chromosome"/>
</dbReference>
<keyword evidence="2" id="KW-1133">Transmembrane helix</keyword>